<keyword evidence="4" id="KW-0067">ATP-binding</keyword>
<evidence type="ECO:0000256" key="3">
    <source>
        <dbReference type="ARBA" id="ARBA00022741"/>
    </source>
</evidence>
<dbReference type="PANTHER" id="PTHR43790">
    <property type="entry name" value="CARBOHYDRATE TRANSPORT ATP-BINDING PROTEIN MG119-RELATED"/>
    <property type="match status" value="1"/>
</dbReference>
<dbReference type="InterPro" id="IPR003439">
    <property type="entry name" value="ABC_transporter-like_ATP-bd"/>
</dbReference>
<evidence type="ECO:0000256" key="2">
    <source>
        <dbReference type="ARBA" id="ARBA00022737"/>
    </source>
</evidence>
<dbReference type="InterPro" id="IPR050107">
    <property type="entry name" value="ABC_carbohydrate_import_ATPase"/>
</dbReference>
<feature type="non-terminal residue" evidence="6">
    <location>
        <position position="1"/>
    </location>
</feature>
<keyword evidence="1" id="KW-0813">Transport</keyword>
<dbReference type="Pfam" id="PF00005">
    <property type="entry name" value="ABC_tran"/>
    <property type="match status" value="1"/>
</dbReference>
<dbReference type="InterPro" id="IPR003593">
    <property type="entry name" value="AAA+_ATPase"/>
</dbReference>
<dbReference type="Gene3D" id="3.40.50.2300">
    <property type="match status" value="2"/>
</dbReference>
<dbReference type="SUPFAM" id="SSF53822">
    <property type="entry name" value="Periplasmic binding protein-like I"/>
    <property type="match status" value="1"/>
</dbReference>
<feature type="domain" description="ABC transporter" evidence="5">
    <location>
        <begin position="113"/>
        <end position="353"/>
    </location>
</feature>
<dbReference type="InterPro" id="IPR025997">
    <property type="entry name" value="SBP_2_dom"/>
</dbReference>
<keyword evidence="7" id="KW-1185">Reference proteome</keyword>
<sequence>YPGITIRDVYYHKETAQDAAARVEQVMQANPDVTGWAMIGGWPLFTENALKWTPGSVQVVAVDALPAQLAYIRSGHVPVLLAQQCYEWGYRSVEHLVNKIVFKKDPPAVKDVSALIPVTKDNVDAFAKNWDKWLPNFVIERGTCHALIGENGAGKSTLGKILAGVHTADGGEIRLGGKVIAPGSPLAARELGIAMVHQELAFCPNLSVAENLCLGDLPRNRAGWVDRATLRERARAMLATIGSTIDPDATVGALSTGQEQLVQIAAAVGTGAQVIVMDEPTSSLSAGETRELFRLVRELKARGLTLVYVSHRMEELFALCETITVLRDGRHVATESIPSTTPARVVSQMIGHELVARTPVHLTREPGPVRLTVRGLA</sequence>
<evidence type="ECO:0000256" key="1">
    <source>
        <dbReference type="ARBA" id="ARBA00022448"/>
    </source>
</evidence>
<dbReference type="OrthoDB" id="6500128at2759"/>
<dbReference type="Gene3D" id="3.40.50.300">
    <property type="entry name" value="P-loop containing nucleotide triphosphate hydrolases"/>
    <property type="match status" value="1"/>
</dbReference>
<evidence type="ECO:0000313" key="6">
    <source>
        <dbReference type="EMBL" id="KMS64629.1"/>
    </source>
</evidence>
<dbReference type="AlphaFoldDB" id="A0A0J7YLU6"/>
<dbReference type="InterPro" id="IPR027417">
    <property type="entry name" value="P-loop_NTPase"/>
</dbReference>
<dbReference type="Proteomes" id="UP000035740">
    <property type="component" value="Unassembled WGS sequence"/>
</dbReference>
<evidence type="ECO:0000259" key="5">
    <source>
        <dbReference type="PROSITE" id="PS50893"/>
    </source>
</evidence>
<dbReference type="Pfam" id="PF13407">
    <property type="entry name" value="Peripla_BP_4"/>
    <property type="match status" value="1"/>
</dbReference>
<gene>
    <name evidence="6" type="ORF">BVRB_018310</name>
</gene>
<proteinExistence type="predicted"/>
<feature type="non-terminal residue" evidence="6">
    <location>
        <position position="377"/>
    </location>
</feature>
<evidence type="ECO:0000256" key="4">
    <source>
        <dbReference type="ARBA" id="ARBA00022840"/>
    </source>
</evidence>
<dbReference type="SUPFAM" id="SSF52540">
    <property type="entry name" value="P-loop containing nucleoside triphosphate hydrolases"/>
    <property type="match status" value="1"/>
</dbReference>
<dbReference type="GO" id="GO:0005524">
    <property type="term" value="F:ATP binding"/>
    <property type="evidence" value="ECO:0007669"/>
    <property type="project" value="UniProtKB-KW"/>
</dbReference>
<dbReference type="GO" id="GO:0016887">
    <property type="term" value="F:ATP hydrolysis activity"/>
    <property type="evidence" value="ECO:0007669"/>
    <property type="project" value="InterPro"/>
</dbReference>
<dbReference type="InterPro" id="IPR028082">
    <property type="entry name" value="Peripla_BP_I"/>
</dbReference>
<dbReference type="PROSITE" id="PS50893">
    <property type="entry name" value="ABC_TRANSPORTER_2"/>
    <property type="match status" value="1"/>
</dbReference>
<protein>
    <recommendedName>
        <fullName evidence="5">ABC transporter domain-containing protein</fullName>
    </recommendedName>
</protein>
<reference evidence="6 7" key="1">
    <citation type="journal article" date="2014" name="Nature">
        <title>The genome of the recently domesticated crop plant sugar beet (Beta vulgaris).</title>
        <authorList>
            <person name="Dohm J.C."/>
            <person name="Minoche A.E."/>
            <person name="Holtgrawe D."/>
            <person name="Capella-Gutierrez S."/>
            <person name="Zakrzewski F."/>
            <person name="Tafer H."/>
            <person name="Rupp O."/>
            <person name="Sorensen T.R."/>
            <person name="Stracke R."/>
            <person name="Reinhardt R."/>
            <person name="Goesmann A."/>
            <person name="Kraft T."/>
            <person name="Schulz B."/>
            <person name="Stadler P.F."/>
            <person name="Schmidt T."/>
            <person name="Gabaldon T."/>
            <person name="Lehrach H."/>
            <person name="Weisshaar B."/>
            <person name="Himmelbauer H."/>
        </authorList>
    </citation>
    <scope>NUCLEOTIDE SEQUENCE [LARGE SCALE GENOMIC DNA]</scope>
    <source>
        <tissue evidence="6">Taproot</tissue>
    </source>
</reference>
<dbReference type="PANTHER" id="PTHR43790:SF9">
    <property type="entry name" value="GALACTOFURANOSE TRANSPORTER ATP-BINDING PROTEIN YTFR"/>
    <property type="match status" value="1"/>
</dbReference>
<dbReference type="SMART" id="SM00382">
    <property type="entry name" value="AAA"/>
    <property type="match status" value="1"/>
</dbReference>
<dbReference type="EMBL" id="KQ126603">
    <property type="protein sequence ID" value="KMS64629.1"/>
    <property type="molecule type" value="Genomic_DNA"/>
</dbReference>
<accession>A0A0J7YLU6</accession>
<keyword evidence="3" id="KW-0547">Nucleotide-binding</keyword>
<organism evidence="6 7">
    <name type="scientific">Beta vulgaris subsp. vulgaris</name>
    <name type="common">Beet</name>
    <dbReference type="NCBI Taxonomy" id="3555"/>
    <lineage>
        <taxon>Eukaryota</taxon>
        <taxon>Viridiplantae</taxon>
        <taxon>Streptophyta</taxon>
        <taxon>Embryophyta</taxon>
        <taxon>Tracheophyta</taxon>
        <taxon>Spermatophyta</taxon>
        <taxon>Magnoliopsida</taxon>
        <taxon>eudicotyledons</taxon>
        <taxon>Gunneridae</taxon>
        <taxon>Pentapetalae</taxon>
        <taxon>Caryophyllales</taxon>
        <taxon>Chenopodiaceae</taxon>
        <taxon>Betoideae</taxon>
        <taxon>Beta</taxon>
    </lineage>
</organism>
<dbReference type="CDD" id="cd03216">
    <property type="entry name" value="ABC_Carb_Monos_I"/>
    <property type="match status" value="1"/>
</dbReference>
<evidence type="ECO:0000313" key="7">
    <source>
        <dbReference type="Proteomes" id="UP000035740"/>
    </source>
</evidence>
<name>A0A0J7YLU6_BETVV</name>
<keyword evidence="2" id="KW-0677">Repeat</keyword>